<evidence type="ECO:0000313" key="3">
    <source>
        <dbReference type="EMBL" id="XFO63116.1"/>
    </source>
</evidence>
<feature type="domain" description="Bacteriophage T5 Orf172 DNA-binding" evidence="2">
    <location>
        <begin position="7"/>
        <end position="78"/>
    </location>
</feature>
<dbReference type="EMBL" id="CP150952">
    <property type="protein sequence ID" value="XFO63116.1"/>
    <property type="molecule type" value="Genomic_DNA"/>
</dbReference>
<protein>
    <submittedName>
        <fullName evidence="3">GIY-YIG nuclease family protein</fullName>
    </submittedName>
</protein>
<dbReference type="InterPro" id="IPR018306">
    <property type="entry name" value="Phage_T5_Orf172_DNA-bd"/>
</dbReference>
<geneLocation type="plasmid" evidence="3 4">
    <name>pBS5-3-1</name>
</geneLocation>
<feature type="region of interest" description="Disordered" evidence="1">
    <location>
        <begin position="129"/>
        <end position="158"/>
    </location>
</feature>
<evidence type="ECO:0000256" key="1">
    <source>
        <dbReference type="SAM" id="MobiDB-lite"/>
    </source>
</evidence>
<accession>A0ABZ3IEZ6</accession>
<organism evidence="3 4">
    <name type="scientific">Yoonia phaeophyticola</name>
    <dbReference type="NCBI Taxonomy" id="3137369"/>
    <lineage>
        <taxon>Bacteria</taxon>
        <taxon>Pseudomonadati</taxon>
        <taxon>Pseudomonadota</taxon>
        <taxon>Alphaproteobacteria</taxon>
        <taxon>Rhodobacterales</taxon>
        <taxon>Paracoccaceae</taxon>
        <taxon>Yoonia</taxon>
    </lineage>
</organism>
<name>A0ABZ3IEZ6_9RHOB</name>
<keyword evidence="3" id="KW-0614">Plasmid</keyword>
<dbReference type="Proteomes" id="UP001440612">
    <property type="component" value="Plasmid pBS5-3-1"/>
</dbReference>
<dbReference type="Pfam" id="PF10544">
    <property type="entry name" value="T5orf172"/>
    <property type="match status" value="1"/>
</dbReference>
<gene>
    <name evidence="3" type="ORF">AABB29_20850</name>
</gene>
<keyword evidence="4" id="KW-1185">Reference proteome</keyword>
<evidence type="ECO:0000259" key="2">
    <source>
        <dbReference type="Pfam" id="PF10544"/>
    </source>
</evidence>
<sequence length="158" mass="18234">MQSLDEPDLFKVGFTKRLTKSRRNALKGKVGGRLKVYYTLSMPNAYFTEQRVLRDLRARWFGRGDRRGTEWFRLRRNETLPDVAARIFKAAGVVRRVSKLKLSWPKDQEFVIYSCNELALLDDKGKDRLGISKEGRENGTGGFERKVKARAEGAPEEH</sequence>
<dbReference type="RefSeq" id="WP_373636928.1">
    <property type="nucleotide sequence ID" value="NZ_CP150952.2"/>
</dbReference>
<proteinExistence type="predicted"/>
<evidence type="ECO:0000313" key="4">
    <source>
        <dbReference type="Proteomes" id="UP001440612"/>
    </source>
</evidence>
<reference evidence="4" key="1">
    <citation type="submission" date="2024-04" db="EMBL/GenBank/DDBJ databases">
        <title>Phylogenomic analyses of a clade within the roseobacter group suggest taxonomic reassignments of species of the genera Aestuariivita, Citreicella, Loktanella, Nautella, Pelagibaca, Ruegeria, Thalassobius, Thiobacimonas and Tropicibacter, and the proposal o.</title>
        <authorList>
            <person name="Jeon C.O."/>
        </authorList>
    </citation>
    <scope>NUCLEOTIDE SEQUENCE [LARGE SCALE GENOMIC DNA]</scope>
    <source>
        <strain evidence="4">BS5-3</strain>
        <plasmid evidence="4">pBS5-3-1</plasmid>
    </source>
</reference>